<reference evidence="3 4" key="1">
    <citation type="submission" date="2018-06" db="EMBL/GenBank/DDBJ databases">
        <title>Whole genome sequencing of four bacterial strains from South Shetland trench revealing bio-synthetic gene clusters.</title>
        <authorList>
            <person name="Abdel-Mageed W.M."/>
            <person name="Lehri B."/>
            <person name="Jarmusch S.A."/>
            <person name="Miranda K."/>
            <person name="Goodfellow M."/>
            <person name="Jaspars M."/>
            <person name="Karlyshev A.V."/>
        </authorList>
    </citation>
    <scope>NUCLEOTIDE SEQUENCE [LARGE SCALE GENOMIC DNA]</scope>
    <source>
        <strain evidence="3 4">SST1</strain>
    </source>
</reference>
<dbReference type="Gene3D" id="2.60.40.10">
    <property type="entry name" value="Immunoglobulins"/>
    <property type="match status" value="2"/>
</dbReference>
<feature type="domain" description="Bacterial Ig-like" evidence="2">
    <location>
        <begin position="151"/>
        <end position="233"/>
    </location>
</feature>
<feature type="compositionally biased region" description="Low complexity" evidence="1">
    <location>
        <begin position="363"/>
        <end position="375"/>
    </location>
</feature>
<comment type="caution">
    <text evidence="3">The sequence shown here is derived from an EMBL/GenBank/DDBJ whole genome shotgun (WGS) entry which is preliminary data.</text>
</comment>
<dbReference type="Proteomes" id="UP000252187">
    <property type="component" value="Unassembled WGS sequence"/>
</dbReference>
<dbReference type="GO" id="GO:0005975">
    <property type="term" value="P:carbohydrate metabolic process"/>
    <property type="evidence" value="ECO:0007669"/>
    <property type="project" value="UniProtKB-ARBA"/>
</dbReference>
<feature type="region of interest" description="Disordered" evidence="1">
    <location>
        <begin position="60"/>
        <end position="81"/>
    </location>
</feature>
<proteinExistence type="predicted"/>
<dbReference type="InterPro" id="IPR013783">
    <property type="entry name" value="Ig-like_fold"/>
</dbReference>
<gene>
    <name evidence="3" type="ORF">DQ226_02580</name>
</gene>
<evidence type="ECO:0000259" key="2">
    <source>
        <dbReference type="Pfam" id="PF16640"/>
    </source>
</evidence>
<evidence type="ECO:0000313" key="4">
    <source>
        <dbReference type="Proteomes" id="UP000252187"/>
    </source>
</evidence>
<dbReference type="InterPro" id="IPR032109">
    <property type="entry name" value="Big_3_5"/>
</dbReference>
<sequence length="375" mass="38898">MGAAHHFLRGIPRHVRSRAAPYWWTQVEHHERNQWRGKLFQQRANDRCPAHGHLGPVGAARQPGGQSTGHLEGHHQQRAGWRGRQLQCRRCARGNRPGQWWSGHARVDSDHVGTKQVTATFGETPTHGGSTSQNRTVVVSPTNVASSVTIATSGELKVGLSTRITATVSPAAAGGEVEFLHDGVSIGSAPVVTDGTASIDWIPSASGQQTIDANFSGRTGVNPSNAGLAVTVAEKAPEAQSTTTTLADIQSVEVGQETTLKATVTAGQAGGTVTFYDGNTLIGTAPVQSDGTATLTWAPTTDGDHTVRAVFSGHEIYLASQGTKSVFIAPKVVNPDPDPDPDPTDPDSGSLGSLTGSGGGDNASGSLGSLSSFGS</sequence>
<evidence type="ECO:0000313" key="3">
    <source>
        <dbReference type="EMBL" id="RBA39792.1"/>
    </source>
</evidence>
<dbReference type="Pfam" id="PF16640">
    <property type="entry name" value="Big_3_5"/>
    <property type="match status" value="2"/>
</dbReference>
<feature type="region of interest" description="Disordered" evidence="1">
    <location>
        <begin position="330"/>
        <end position="375"/>
    </location>
</feature>
<name>A0A365PDU3_9ACTN</name>
<accession>A0A365PDU3</accession>
<feature type="domain" description="Bacterial Ig-like" evidence="2">
    <location>
        <begin position="249"/>
        <end position="324"/>
    </location>
</feature>
<dbReference type="EMBL" id="QNTT01000004">
    <property type="protein sequence ID" value="RBA39792.1"/>
    <property type="molecule type" value="Genomic_DNA"/>
</dbReference>
<dbReference type="AlphaFoldDB" id="A0A365PDU3"/>
<evidence type="ECO:0000256" key="1">
    <source>
        <dbReference type="SAM" id="MobiDB-lite"/>
    </source>
</evidence>
<organism evidence="3 4">
    <name type="scientific">Dietzia maris</name>
    <dbReference type="NCBI Taxonomy" id="37915"/>
    <lineage>
        <taxon>Bacteria</taxon>
        <taxon>Bacillati</taxon>
        <taxon>Actinomycetota</taxon>
        <taxon>Actinomycetes</taxon>
        <taxon>Mycobacteriales</taxon>
        <taxon>Dietziaceae</taxon>
        <taxon>Dietzia</taxon>
    </lineage>
</organism>
<protein>
    <recommendedName>
        <fullName evidence="2">Bacterial Ig-like domain-containing protein</fullName>
    </recommendedName>
</protein>